<reference evidence="1 2" key="1">
    <citation type="submission" date="2021-06" db="EMBL/GenBank/DDBJ databases">
        <title>Caerostris extrusa draft genome.</title>
        <authorList>
            <person name="Kono N."/>
            <person name="Arakawa K."/>
        </authorList>
    </citation>
    <scope>NUCLEOTIDE SEQUENCE [LARGE SCALE GENOMIC DNA]</scope>
</reference>
<dbReference type="Proteomes" id="UP001054945">
    <property type="component" value="Unassembled WGS sequence"/>
</dbReference>
<evidence type="ECO:0000313" key="1">
    <source>
        <dbReference type="EMBL" id="GIY64605.1"/>
    </source>
</evidence>
<evidence type="ECO:0008006" key="3">
    <source>
        <dbReference type="Google" id="ProtNLM"/>
    </source>
</evidence>
<accession>A0AAV4V501</accession>
<gene>
    <name evidence="1" type="ORF">CEXT_37781</name>
</gene>
<keyword evidence="2" id="KW-1185">Reference proteome</keyword>
<name>A0AAV4V501_CAEEX</name>
<protein>
    <recommendedName>
        <fullName evidence="3">Ribosomal protein L32</fullName>
    </recommendedName>
</protein>
<organism evidence="1 2">
    <name type="scientific">Caerostris extrusa</name>
    <name type="common">Bark spider</name>
    <name type="synonym">Caerostris bankana</name>
    <dbReference type="NCBI Taxonomy" id="172846"/>
    <lineage>
        <taxon>Eukaryota</taxon>
        <taxon>Metazoa</taxon>
        <taxon>Ecdysozoa</taxon>
        <taxon>Arthropoda</taxon>
        <taxon>Chelicerata</taxon>
        <taxon>Arachnida</taxon>
        <taxon>Araneae</taxon>
        <taxon>Araneomorphae</taxon>
        <taxon>Entelegynae</taxon>
        <taxon>Araneoidea</taxon>
        <taxon>Araneidae</taxon>
        <taxon>Caerostris</taxon>
    </lineage>
</organism>
<dbReference type="AlphaFoldDB" id="A0AAV4V501"/>
<sequence>MPNLLPANPYTKTCLLKRSTPQNKSLKTDKKNFRMRTTQSKAMLKPFSKTTKFIITAVRAARNRKRGGEKRKMSNLDGEAQTCQQVASINLKHRWGFPFFPKGKYPPPNRKV</sequence>
<comment type="caution">
    <text evidence="1">The sequence shown here is derived from an EMBL/GenBank/DDBJ whole genome shotgun (WGS) entry which is preliminary data.</text>
</comment>
<dbReference type="EMBL" id="BPLR01013901">
    <property type="protein sequence ID" value="GIY64605.1"/>
    <property type="molecule type" value="Genomic_DNA"/>
</dbReference>
<proteinExistence type="predicted"/>
<evidence type="ECO:0000313" key="2">
    <source>
        <dbReference type="Proteomes" id="UP001054945"/>
    </source>
</evidence>